<feature type="signal peptide" evidence="1">
    <location>
        <begin position="1"/>
        <end position="33"/>
    </location>
</feature>
<evidence type="ECO:0000313" key="3">
    <source>
        <dbReference type="Proteomes" id="UP001212821"/>
    </source>
</evidence>
<evidence type="ECO:0008006" key="4">
    <source>
        <dbReference type="Google" id="ProtNLM"/>
    </source>
</evidence>
<reference evidence="3" key="1">
    <citation type="submission" date="2022-12" db="EMBL/GenBank/DDBJ databases">
        <authorList>
            <person name="Mo P."/>
        </authorList>
    </citation>
    <scope>NUCLEOTIDE SEQUENCE [LARGE SCALE GENOMIC DNA]</scope>
    <source>
        <strain evidence="3">HUAS 3-15</strain>
    </source>
</reference>
<keyword evidence="1" id="KW-0732">Signal</keyword>
<dbReference type="RefSeq" id="WP_270143270.1">
    <property type="nucleotide sequence ID" value="NZ_CP115450.1"/>
</dbReference>
<keyword evidence="3" id="KW-1185">Reference proteome</keyword>
<accession>A0ABY7Q1G2</accession>
<name>A0ABY7Q1G2_9ACTN</name>
<evidence type="ECO:0000256" key="1">
    <source>
        <dbReference type="SAM" id="SignalP"/>
    </source>
</evidence>
<sequence>MTPRRILRTGVNTMMAAVLGLGGAALGASAAHAQDFGPDTCRQGFVWRDARPGDHVCVIPQHRTDAASDNSQAGARTLQNGFCVSSFVWREAWAGDHVCVIPQHRTDAASDNSQADDRRLAVRVWDGDNGAGRLKISGDHFNIGGLVRVEIRLSPTGSVQWTDTVTATQHGGFAGGSFGVVPGNPFSCATKNAVARATDLTSGRTTAWIPVGYCFNL</sequence>
<proteinExistence type="predicted"/>
<evidence type="ECO:0000313" key="2">
    <source>
        <dbReference type="EMBL" id="WBP86535.1"/>
    </source>
</evidence>
<gene>
    <name evidence="2" type="ORF">O1G21_12235</name>
</gene>
<dbReference type="EMBL" id="CP115450">
    <property type="protein sequence ID" value="WBP86535.1"/>
    <property type="molecule type" value="Genomic_DNA"/>
</dbReference>
<feature type="chain" id="PRO_5045701344" description="Secreted protein" evidence="1">
    <location>
        <begin position="34"/>
        <end position="217"/>
    </location>
</feature>
<protein>
    <recommendedName>
        <fullName evidence="4">Secreted protein</fullName>
    </recommendedName>
</protein>
<organism evidence="2 3">
    <name type="scientific">Kitasatospora cathayae</name>
    <dbReference type="NCBI Taxonomy" id="3004092"/>
    <lineage>
        <taxon>Bacteria</taxon>
        <taxon>Bacillati</taxon>
        <taxon>Actinomycetota</taxon>
        <taxon>Actinomycetes</taxon>
        <taxon>Kitasatosporales</taxon>
        <taxon>Streptomycetaceae</taxon>
        <taxon>Kitasatospora</taxon>
    </lineage>
</organism>
<dbReference type="Proteomes" id="UP001212821">
    <property type="component" value="Chromosome"/>
</dbReference>